<organism evidence="2 3">
    <name type="scientific">Cherax quadricarinatus</name>
    <name type="common">Australian red claw crayfish</name>
    <dbReference type="NCBI Taxonomy" id="27406"/>
    <lineage>
        <taxon>Eukaryota</taxon>
        <taxon>Metazoa</taxon>
        <taxon>Ecdysozoa</taxon>
        <taxon>Arthropoda</taxon>
        <taxon>Crustacea</taxon>
        <taxon>Multicrustacea</taxon>
        <taxon>Malacostraca</taxon>
        <taxon>Eumalacostraca</taxon>
        <taxon>Eucarida</taxon>
        <taxon>Decapoda</taxon>
        <taxon>Pleocyemata</taxon>
        <taxon>Astacidea</taxon>
        <taxon>Parastacoidea</taxon>
        <taxon>Parastacidae</taxon>
        <taxon>Cherax</taxon>
    </lineage>
</organism>
<dbReference type="Proteomes" id="UP001445076">
    <property type="component" value="Unassembled WGS sequence"/>
</dbReference>
<feature type="compositionally biased region" description="Polar residues" evidence="1">
    <location>
        <begin position="147"/>
        <end position="198"/>
    </location>
</feature>
<proteinExistence type="predicted"/>
<comment type="caution">
    <text evidence="2">The sequence shown here is derived from an EMBL/GenBank/DDBJ whole genome shotgun (WGS) entry which is preliminary data.</text>
</comment>
<feature type="compositionally biased region" description="Low complexity" evidence="1">
    <location>
        <begin position="1"/>
        <end position="14"/>
    </location>
</feature>
<feature type="region of interest" description="Disordered" evidence="1">
    <location>
        <begin position="376"/>
        <end position="396"/>
    </location>
</feature>
<feature type="region of interest" description="Disordered" evidence="1">
    <location>
        <begin position="409"/>
        <end position="440"/>
    </location>
</feature>
<dbReference type="PRINTS" id="PR01217">
    <property type="entry name" value="PRICHEXTENSN"/>
</dbReference>
<evidence type="ECO:0000256" key="1">
    <source>
        <dbReference type="SAM" id="MobiDB-lite"/>
    </source>
</evidence>
<feature type="compositionally biased region" description="Pro residues" evidence="1">
    <location>
        <begin position="88"/>
        <end position="98"/>
    </location>
</feature>
<feature type="compositionally biased region" description="Polar residues" evidence="1">
    <location>
        <begin position="102"/>
        <end position="111"/>
    </location>
</feature>
<feature type="compositionally biased region" description="Polar residues" evidence="1">
    <location>
        <begin position="54"/>
        <end position="75"/>
    </location>
</feature>
<reference evidence="2 3" key="1">
    <citation type="journal article" date="2024" name="BMC Genomics">
        <title>Genome assembly of redclaw crayfish (Cherax quadricarinatus) provides insights into its immune adaptation and hypoxia tolerance.</title>
        <authorList>
            <person name="Liu Z."/>
            <person name="Zheng J."/>
            <person name="Li H."/>
            <person name="Fang K."/>
            <person name="Wang S."/>
            <person name="He J."/>
            <person name="Zhou D."/>
            <person name="Weng S."/>
            <person name="Chi M."/>
            <person name="Gu Z."/>
            <person name="He J."/>
            <person name="Li F."/>
            <person name="Wang M."/>
        </authorList>
    </citation>
    <scope>NUCLEOTIDE SEQUENCE [LARGE SCALE GENOMIC DNA]</scope>
    <source>
        <strain evidence="2">ZL_2023a</strain>
    </source>
</reference>
<evidence type="ECO:0000313" key="3">
    <source>
        <dbReference type="Proteomes" id="UP001445076"/>
    </source>
</evidence>
<feature type="region of interest" description="Disordered" evidence="1">
    <location>
        <begin position="1"/>
        <end position="275"/>
    </location>
</feature>
<evidence type="ECO:0000313" key="2">
    <source>
        <dbReference type="EMBL" id="KAK8734183.1"/>
    </source>
</evidence>
<gene>
    <name evidence="2" type="ORF">OTU49_006048</name>
</gene>
<feature type="compositionally biased region" description="Polar residues" evidence="1">
    <location>
        <begin position="425"/>
        <end position="440"/>
    </location>
</feature>
<feature type="compositionally biased region" description="Low complexity" evidence="1">
    <location>
        <begin position="265"/>
        <end position="275"/>
    </location>
</feature>
<name>A0AAW0X434_CHEQU</name>
<sequence length="514" mass="56271">MMHSSGSPHSGSPSYPLPHPPTQVSSPPPVTSGPLLLSPPPPTFDSPNPPSFTLASSENSFHSLSHNPPLSILNQSRSSSSTTFDQPQNPPLSAPDPPSWNLLPSTLNLSPWNPPQLIPDPPSWKPSQSTIDLQSWSQARPTDDAPSWNTSQPISDPQSWNPPNLDPSSWNPPNLDPSSWNPLNLDPSLNPQLPTLDSQSRKPLKLDPPSWNLPVPTPASQSSNPHAPTAGLQYWNPREPPSGPWPQKTGGEVKSRGGVEGCDTGSSGWRWSSPWPHKETVTMGLSSLPSCVLVLSSAAEVEITEGGHIWRHEWGRPLPNQPPPHAAAPYTLNINLQPPLPDHELTTVQTDPLGENADDNFIKFEEEWRDPQEGHVTYSLHQNPDDASMPTQKSEGRQDLLEAQEWEQLTKKEEEEDSGYHDGATTYSLSPDAQPNVSSSPCNTYSNLAVEETASGEDMVSLETPRSSHVLSHPHNNTSSTVLETEVIQYRLLLRLYHAASKITSLILHKYPSL</sequence>
<feature type="compositionally biased region" description="Polar residues" evidence="1">
    <location>
        <begin position="125"/>
        <end position="140"/>
    </location>
</feature>
<keyword evidence="3" id="KW-1185">Reference proteome</keyword>
<dbReference type="AlphaFoldDB" id="A0AAW0X434"/>
<protein>
    <submittedName>
        <fullName evidence="2">Uncharacterized protein</fullName>
    </submittedName>
</protein>
<dbReference type="EMBL" id="JARKIK010000051">
    <property type="protein sequence ID" value="KAK8734183.1"/>
    <property type="molecule type" value="Genomic_DNA"/>
</dbReference>
<feature type="compositionally biased region" description="Pro residues" evidence="1">
    <location>
        <begin position="15"/>
        <end position="50"/>
    </location>
</feature>
<accession>A0AAW0X434</accession>
<feature type="compositionally biased region" description="Pro residues" evidence="1">
    <location>
        <begin position="112"/>
        <end position="124"/>
    </location>
</feature>